<dbReference type="RefSeq" id="WP_225270463.1">
    <property type="nucleotide sequence ID" value="NZ_CP084058.1"/>
</dbReference>
<dbReference type="EMBL" id="LT559118">
    <property type="protein sequence ID" value="SBO91058.1"/>
    <property type="molecule type" value="Genomic_DNA"/>
</dbReference>
<protein>
    <recommendedName>
        <fullName evidence="3">Integral membrane protein</fullName>
    </recommendedName>
</protein>
<evidence type="ECO:0008006" key="3">
    <source>
        <dbReference type="Google" id="ProtNLM"/>
    </source>
</evidence>
<accession>A0A1M4DWX0</accession>
<feature type="transmembrane region" description="Helical" evidence="1">
    <location>
        <begin position="93"/>
        <end position="112"/>
    </location>
</feature>
<organism evidence="2">
    <name type="scientific">Nonomuraea gerenzanensis</name>
    <dbReference type="NCBI Taxonomy" id="93944"/>
    <lineage>
        <taxon>Bacteria</taxon>
        <taxon>Bacillati</taxon>
        <taxon>Actinomycetota</taxon>
        <taxon>Actinomycetes</taxon>
        <taxon>Streptosporangiales</taxon>
        <taxon>Streptosporangiaceae</taxon>
        <taxon>Nonomuraea</taxon>
    </lineage>
</organism>
<keyword evidence="1" id="KW-0812">Transmembrane</keyword>
<evidence type="ECO:0000313" key="2">
    <source>
        <dbReference type="EMBL" id="SBO91058.1"/>
    </source>
</evidence>
<keyword evidence="1" id="KW-1133">Transmembrane helix</keyword>
<reference evidence="2" key="1">
    <citation type="submission" date="2016-04" db="EMBL/GenBank/DDBJ databases">
        <authorList>
            <person name="Evans L.H."/>
            <person name="Alamgir A."/>
            <person name="Owens N."/>
            <person name="Weber N.D."/>
            <person name="Virtaneva K."/>
            <person name="Barbian K."/>
            <person name="Babar A."/>
            <person name="Rosenke K."/>
        </authorList>
    </citation>
    <scope>NUCLEOTIDE SEQUENCE</scope>
    <source>
        <strain evidence="2">Nono1</strain>
    </source>
</reference>
<gene>
    <name evidence="2" type="ORF">BN4615_P572</name>
</gene>
<keyword evidence="1" id="KW-0472">Membrane</keyword>
<evidence type="ECO:0000256" key="1">
    <source>
        <dbReference type="SAM" id="Phobius"/>
    </source>
</evidence>
<feature type="transmembrane region" description="Helical" evidence="1">
    <location>
        <begin position="12"/>
        <end position="31"/>
    </location>
</feature>
<sequence>MPASVSVARLGMWVQAVMGLVGVLLLFVLLGSAPPGAVGAALLIALSVPLATILLIGFLALRIPSRRGWVRVTGIVVELLLVLLGLWQLTGAVSFGNVLGVLLAGLVFAQLCRAPSATWFDR</sequence>
<feature type="transmembrane region" description="Helical" evidence="1">
    <location>
        <begin position="37"/>
        <end position="61"/>
    </location>
</feature>
<proteinExistence type="predicted"/>
<name>A0A1M4DWX0_9ACTN</name>
<dbReference type="AlphaFoldDB" id="A0A1M4DWX0"/>
<feature type="transmembrane region" description="Helical" evidence="1">
    <location>
        <begin position="68"/>
        <end position="87"/>
    </location>
</feature>